<dbReference type="GO" id="GO:0019262">
    <property type="term" value="P:N-acetylneuraminate catabolic process"/>
    <property type="evidence" value="ECO:0007669"/>
    <property type="project" value="TreeGrafter"/>
</dbReference>
<feature type="non-terminal residue" evidence="2">
    <location>
        <position position="1"/>
    </location>
</feature>
<evidence type="ECO:0000259" key="1">
    <source>
        <dbReference type="Pfam" id="PF01182"/>
    </source>
</evidence>
<feature type="domain" description="Glucosamine/galactosamine-6-phosphate isomerase" evidence="1">
    <location>
        <begin position="3"/>
        <end position="178"/>
    </location>
</feature>
<dbReference type="GO" id="GO:0042802">
    <property type="term" value="F:identical protein binding"/>
    <property type="evidence" value="ECO:0007669"/>
    <property type="project" value="TreeGrafter"/>
</dbReference>
<sequence length="192" mass="21840">ISSIDWSRTTMFHLDEYIGIAEDHPASFRKYLKERLINKVHPGAVYLIKGDSEDPDSECERLNKIISKKEIDVSFVGIGENGHLAFNDPPADFHTEKPYIVVELDEACRRQQLGEGWFNGLEEVPYRAISMSIKQMMKSRNIICTVPDARKAQAVKNCLEGVVSPEHPASVLRKHKKVFVFLDKDSAKLLEK</sequence>
<proteinExistence type="predicted"/>
<dbReference type="InterPro" id="IPR004547">
    <property type="entry name" value="Glucosamine6P_isomerase"/>
</dbReference>
<evidence type="ECO:0000313" key="2">
    <source>
        <dbReference type="EMBL" id="GAF93831.1"/>
    </source>
</evidence>
<dbReference type="Pfam" id="PF01182">
    <property type="entry name" value="Glucosamine_iso"/>
    <property type="match status" value="1"/>
</dbReference>
<dbReference type="CDD" id="cd01399">
    <property type="entry name" value="GlcN6P_deaminase"/>
    <property type="match status" value="1"/>
</dbReference>
<dbReference type="PANTHER" id="PTHR11280:SF6">
    <property type="entry name" value="GLUCOSAMINE-6-PHOSPHATE ISOMERASE NAGB"/>
    <property type="match status" value="1"/>
</dbReference>
<dbReference type="GO" id="GO:0006043">
    <property type="term" value="P:glucosamine catabolic process"/>
    <property type="evidence" value="ECO:0007669"/>
    <property type="project" value="TreeGrafter"/>
</dbReference>
<gene>
    <name evidence="2" type="ORF">S01H1_19383</name>
</gene>
<organism evidence="2">
    <name type="scientific">marine sediment metagenome</name>
    <dbReference type="NCBI Taxonomy" id="412755"/>
    <lineage>
        <taxon>unclassified sequences</taxon>
        <taxon>metagenomes</taxon>
        <taxon>ecological metagenomes</taxon>
    </lineage>
</organism>
<protein>
    <recommendedName>
        <fullName evidence="1">Glucosamine/galactosamine-6-phosphate isomerase domain-containing protein</fullName>
    </recommendedName>
</protein>
<dbReference type="InterPro" id="IPR006148">
    <property type="entry name" value="Glc/Gal-6P_isomerase"/>
</dbReference>
<dbReference type="Gene3D" id="3.40.50.1360">
    <property type="match status" value="1"/>
</dbReference>
<dbReference type="GO" id="GO:0005737">
    <property type="term" value="C:cytoplasm"/>
    <property type="evidence" value="ECO:0007669"/>
    <property type="project" value="TreeGrafter"/>
</dbReference>
<comment type="caution">
    <text evidence="2">The sequence shown here is derived from an EMBL/GenBank/DDBJ whole genome shotgun (WGS) entry which is preliminary data.</text>
</comment>
<name>X0U391_9ZZZZ</name>
<reference evidence="2" key="1">
    <citation type="journal article" date="2014" name="Front. Microbiol.">
        <title>High frequency of phylogenetically diverse reductive dehalogenase-homologous genes in deep subseafloor sedimentary metagenomes.</title>
        <authorList>
            <person name="Kawai M."/>
            <person name="Futagami T."/>
            <person name="Toyoda A."/>
            <person name="Takaki Y."/>
            <person name="Nishi S."/>
            <person name="Hori S."/>
            <person name="Arai W."/>
            <person name="Tsubouchi T."/>
            <person name="Morono Y."/>
            <person name="Uchiyama I."/>
            <person name="Ito T."/>
            <person name="Fujiyama A."/>
            <person name="Inagaki F."/>
            <person name="Takami H."/>
        </authorList>
    </citation>
    <scope>NUCLEOTIDE SEQUENCE</scope>
    <source>
        <strain evidence="2">Expedition CK06-06</strain>
    </source>
</reference>
<dbReference type="AlphaFoldDB" id="X0U391"/>
<dbReference type="InterPro" id="IPR037171">
    <property type="entry name" value="NagB/RpiA_transferase-like"/>
</dbReference>
<dbReference type="GO" id="GO:0006046">
    <property type="term" value="P:N-acetylglucosamine catabolic process"/>
    <property type="evidence" value="ECO:0007669"/>
    <property type="project" value="TreeGrafter"/>
</dbReference>
<dbReference type="PANTHER" id="PTHR11280">
    <property type="entry name" value="GLUCOSAMINE-6-PHOSPHATE ISOMERASE"/>
    <property type="match status" value="1"/>
</dbReference>
<dbReference type="EMBL" id="BARS01010462">
    <property type="protein sequence ID" value="GAF93831.1"/>
    <property type="molecule type" value="Genomic_DNA"/>
</dbReference>
<accession>X0U391</accession>
<dbReference type="GO" id="GO:0005975">
    <property type="term" value="P:carbohydrate metabolic process"/>
    <property type="evidence" value="ECO:0007669"/>
    <property type="project" value="InterPro"/>
</dbReference>
<dbReference type="GO" id="GO:0004342">
    <property type="term" value="F:glucosamine-6-phosphate deaminase activity"/>
    <property type="evidence" value="ECO:0007669"/>
    <property type="project" value="InterPro"/>
</dbReference>
<dbReference type="SUPFAM" id="SSF100950">
    <property type="entry name" value="NagB/RpiA/CoA transferase-like"/>
    <property type="match status" value="1"/>
</dbReference>